<comment type="function">
    <text evidence="1 8">Tetrapolymerization of the monopyrrole PBG into the hydroxymethylbilane pre-uroporphyrinogen in several discrete steps.</text>
</comment>
<dbReference type="GO" id="GO:0004418">
    <property type="term" value="F:hydroxymethylbilane synthase activity"/>
    <property type="evidence" value="ECO:0007669"/>
    <property type="project" value="UniProtKB-EC"/>
</dbReference>
<evidence type="ECO:0000256" key="7">
    <source>
        <dbReference type="ARBA" id="ARBA00048169"/>
    </source>
</evidence>
<comment type="cofactor">
    <cofactor evidence="8">
        <name>dipyrromethane</name>
        <dbReference type="ChEBI" id="CHEBI:60342"/>
    </cofactor>
    <text evidence="8">Binds 1 dipyrromethane group covalently.</text>
</comment>
<reference evidence="11 12" key="1">
    <citation type="journal article" date="2015" name="Int. J. Syst. Evol. Microbiol.">
        <title>Carboxylicivirga linearis sp. nov., isolated from a sea cucumber culture pond.</title>
        <authorList>
            <person name="Wang F.Q."/>
            <person name="Zhou Y.X."/>
            <person name="Lin X.Z."/>
            <person name="Chen G.J."/>
            <person name="Du Z.J."/>
        </authorList>
    </citation>
    <scope>NUCLEOTIDE SEQUENCE [LARGE SCALE GENOMIC DNA]</scope>
    <source>
        <strain evidence="11 12">FB218</strain>
    </source>
</reference>
<organism evidence="11 12">
    <name type="scientific">Carboxylicivirga linearis</name>
    <dbReference type="NCBI Taxonomy" id="1628157"/>
    <lineage>
        <taxon>Bacteria</taxon>
        <taxon>Pseudomonadati</taxon>
        <taxon>Bacteroidota</taxon>
        <taxon>Bacteroidia</taxon>
        <taxon>Marinilabiliales</taxon>
        <taxon>Marinilabiliaceae</taxon>
        <taxon>Carboxylicivirga</taxon>
    </lineage>
</organism>
<dbReference type="SUPFAM" id="SSF54782">
    <property type="entry name" value="Porphobilinogen deaminase (hydroxymethylbilane synthase), C-terminal domain"/>
    <property type="match status" value="1"/>
</dbReference>
<proteinExistence type="inferred from homology"/>
<dbReference type="EC" id="2.5.1.61" evidence="8"/>
<accession>A0ABS5JP95</accession>
<dbReference type="PANTHER" id="PTHR11557">
    <property type="entry name" value="PORPHOBILINOGEN DEAMINASE"/>
    <property type="match status" value="1"/>
</dbReference>
<dbReference type="PRINTS" id="PR00151">
    <property type="entry name" value="PORPHBDMNASE"/>
</dbReference>
<feature type="modified residue" description="S-(dipyrrolylmethanemethyl)cysteine" evidence="8">
    <location>
        <position position="242"/>
    </location>
</feature>
<dbReference type="Gene3D" id="3.30.160.40">
    <property type="entry name" value="Porphobilinogen deaminase, C-terminal domain"/>
    <property type="match status" value="1"/>
</dbReference>
<comment type="caution">
    <text evidence="11">The sequence shown here is derived from an EMBL/GenBank/DDBJ whole genome shotgun (WGS) entry which is preliminary data.</text>
</comment>
<sequence length="309" mass="34045">MTTATIRIGTRGSKLALYQANLVKSKLEEAYPEQSFEIVIISTKGDKILDVALSKIGDKGLFTKELEHALFGNEVDMCVHSLKDLPTVFPEGAQLGAILERAEFKDAWVSKDGLSLEEMNETHKVATSSLRRIAQVKRINPKVEVVDIRGNVDTRLRKMRDGHCDAMVMAGAGLIRLGYNSEITQLFEPEYLIPACGQGAIAIETRENDNRIQQFINVLHCNQTYHKITAERSFLNELEGGCQIPIGAYATIEGDELTLTGLVALPDGTKELRATESGKSVDAEKIGRKLGQKIITLGAHDILTQVRNI</sequence>
<dbReference type="Pfam" id="PF03900">
    <property type="entry name" value="Porphobil_deamC"/>
    <property type="match status" value="1"/>
</dbReference>
<evidence type="ECO:0000259" key="9">
    <source>
        <dbReference type="Pfam" id="PF01379"/>
    </source>
</evidence>
<evidence type="ECO:0000259" key="10">
    <source>
        <dbReference type="Pfam" id="PF03900"/>
    </source>
</evidence>
<evidence type="ECO:0000256" key="6">
    <source>
        <dbReference type="ARBA" id="ARBA00023244"/>
    </source>
</evidence>
<evidence type="ECO:0000256" key="1">
    <source>
        <dbReference type="ARBA" id="ARBA00002869"/>
    </source>
</evidence>
<dbReference type="Proteomes" id="UP000708576">
    <property type="component" value="Unassembled WGS sequence"/>
</dbReference>
<evidence type="ECO:0000256" key="2">
    <source>
        <dbReference type="ARBA" id="ARBA00004735"/>
    </source>
</evidence>
<dbReference type="NCBIfam" id="TIGR00212">
    <property type="entry name" value="hemC"/>
    <property type="match status" value="1"/>
</dbReference>
<comment type="similarity">
    <text evidence="3 8">Belongs to the HMBS family.</text>
</comment>
<protein>
    <recommendedName>
        <fullName evidence="8">Porphobilinogen deaminase</fullName>
        <shortName evidence="8">PBG</shortName>
        <ecNumber evidence="8">2.5.1.61</ecNumber>
    </recommendedName>
    <alternativeName>
        <fullName evidence="8">Hydroxymethylbilane synthase</fullName>
        <shortName evidence="8">HMBS</shortName>
    </alternativeName>
    <alternativeName>
        <fullName evidence="8">Pre-uroporphyrinogen synthase</fullName>
    </alternativeName>
</protein>
<name>A0ABS5JP95_9BACT</name>
<evidence type="ECO:0000313" key="12">
    <source>
        <dbReference type="Proteomes" id="UP000708576"/>
    </source>
</evidence>
<feature type="domain" description="Porphobilinogen deaminase C-terminal" evidence="10">
    <location>
        <begin position="227"/>
        <end position="295"/>
    </location>
</feature>
<comment type="subunit">
    <text evidence="4 8">Monomer.</text>
</comment>
<dbReference type="InterPro" id="IPR022417">
    <property type="entry name" value="Porphobilin_deaminase_N"/>
</dbReference>
<dbReference type="Pfam" id="PF01379">
    <property type="entry name" value="Porphobil_deam"/>
    <property type="match status" value="1"/>
</dbReference>
<dbReference type="CDD" id="cd13646">
    <property type="entry name" value="PBP2_EcHMBS_like"/>
    <property type="match status" value="1"/>
</dbReference>
<evidence type="ECO:0000256" key="5">
    <source>
        <dbReference type="ARBA" id="ARBA00022679"/>
    </source>
</evidence>
<evidence type="ECO:0000256" key="4">
    <source>
        <dbReference type="ARBA" id="ARBA00011245"/>
    </source>
</evidence>
<dbReference type="HAMAP" id="MF_00260">
    <property type="entry name" value="Porphobil_deam"/>
    <property type="match status" value="1"/>
</dbReference>
<dbReference type="InterPro" id="IPR022419">
    <property type="entry name" value="Porphobilin_deaminase_cofac_BS"/>
</dbReference>
<evidence type="ECO:0000256" key="3">
    <source>
        <dbReference type="ARBA" id="ARBA00005638"/>
    </source>
</evidence>
<dbReference type="InterPro" id="IPR000860">
    <property type="entry name" value="HemC"/>
</dbReference>
<gene>
    <name evidence="8 11" type="primary">hemC</name>
    <name evidence="11" type="ORF">KEM10_00450</name>
</gene>
<feature type="domain" description="Porphobilinogen deaminase N-terminal" evidence="9">
    <location>
        <begin position="6"/>
        <end position="213"/>
    </location>
</feature>
<keyword evidence="12" id="KW-1185">Reference proteome</keyword>
<dbReference type="SUPFAM" id="SSF53850">
    <property type="entry name" value="Periplasmic binding protein-like II"/>
    <property type="match status" value="1"/>
</dbReference>
<comment type="catalytic activity">
    <reaction evidence="7 8">
        <text>4 porphobilinogen + H2O = hydroxymethylbilane + 4 NH4(+)</text>
        <dbReference type="Rhea" id="RHEA:13185"/>
        <dbReference type="ChEBI" id="CHEBI:15377"/>
        <dbReference type="ChEBI" id="CHEBI:28938"/>
        <dbReference type="ChEBI" id="CHEBI:57845"/>
        <dbReference type="ChEBI" id="CHEBI:58126"/>
        <dbReference type="EC" id="2.5.1.61"/>
    </reaction>
</comment>
<evidence type="ECO:0000313" key="11">
    <source>
        <dbReference type="EMBL" id="MBS2096723.1"/>
    </source>
</evidence>
<dbReference type="EMBL" id="JAGUCO010000001">
    <property type="protein sequence ID" value="MBS2096723.1"/>
    <property type="molecule type" value="Genomic_DNA"/>
</dbReference>
<dbReference type="InterPro" id="IPR022418">
    <property type="entry name" value="Porphobilinogen_deaminase_C"/>
</dbReference>
<dbReference type="PIRSF" id="PIRSF001438">
    <property type="entry name" value="4pyrrol_synth_OHMeBilane_synth"/>
    <property type="match status" value="1"/>
</dbReference>
<keyword evidence="6 8" id="KW-0627">Porphyrin biosynthesis</keyword>
<dbReference type="InterPro" id="IPR036803">
    <property type="entry name" value="Porphobilinogen_deaminase_C_sf"/>
</dbReference>
<keyword evidence="5 8" id="KW-0808">Transferase</keyword>
<dbReference type="RefSeq" id="WP_212212069.1">
    <property type="nucleotide sequence ID" value="NZ_JAGUCO010000001.1"/>
</dbReference>
<evidence type="ECO:0000256" key="8">
    <source>
        <dbReference type="HAMAP-Rule" id="MF_00260"/>
    </source>
</evidence>
<comment type="pathway">
    <text evidence="2">Porphyrin-containing compound metabolism; protoporphyrin-IX biosynthesis; coproporphyrinogen-III from 5-aminolevulinate: step 2/4.</text>
</comment>
<comment type="miscellaneous">
    <text evidence="8">The porphobilinogen subunits are added to the dipyrromethane group.</text>
</comment>
<dbReference type="PANTHER" id="PTHR11557:SF0">
    <property type="entry name" value="PORPHOBILINOGEN DEAMINASE"/>
    <property type="match status" value="1"/>
</dbReference>
<dbReference type="PROSITE" id="PS00533">
    <property type="entry name" value="PORPHOBILINOGEN_DEAM"/>
    <property type="match status" value="1"/>
</dbReference>
<dbReference type="Gene3D" id="3.40.190.10">
    <property type="entry name" value="Periplasmic binding protein-like II"/>
    <property type="match status" value="2"/>
</dbReference>